<protein>
    <submittedName>
        <fullName evidence="3">HTH_Tnp_Tc3_1 domain-containing protein</fullName>
    </submittedName>
</protein>
<name>A0A1I8A9E6_9BILA</name>
<reference evidence="3" key="1">
    <citation type="submission" date="2016-11" db="UniProtKB">
        <authorList>
            <consortium name="WormBaseParasite"/>
        </authorList>
    </citation>
    <scope>IDENTIFICATION</scope>
</reference>
<accession>A0A1I8A9E6</accession>
<keyword evidence="2" id="KW-1185">Reference proteome</keyword>
<dbReference type="AlphaFoldDB" id="A0A1I8A9E6"/>
<organism evidence="2 3">
    <name type="scientific">Steinernema glaseri</name>
    <dbReference type="NCBI Taxonomy" id="37863"/>
    <lineage>
        <taxon>Eukaryota</taxon>
        <taxon>Metazoa</taxon>
        <taxon>Ecdysozoa</taxon>
        <taxon>Nematoda</taxon>
        <taxon>Chromadorea</taxon>
        <taxon>Rhabditida</taxon>
        <taxon>Tylenchina</taxon>
        <taxon>Panagrolaimomorpha</taxon>
        <taxon>Strongyloidoidea</taxon>
        <taxon>Steinernematidae</taxon>
        <taxon>Steinernema</taxon>
    </lineage>
</organism>
<proteinExistence type="predicted"/>
<evidence type="ECO:0000313" key="3">
    <source>
        <dbReference type="WBParaSite" id="L893_g3449.t1"/>
    </source>
</evidence>
<dbReference type="WBParaSite" id="L893_g3449.t1">
    <property type="protein sequence ID" value="L893_g3449.t1"/>
    <property type="gene ID" value="L893_g3449"/>
</dbReference>
<dbReference type="Proteomes" id="UP000095287">
    <property type="component" value="Unplaced"/>
</dbReference>
<sequence>MPQPAQHPPHMAGKQGALGIVDHDLHAITQAALLQKLRQLLTARQRMTTIQTRLGSCQIDLVIQEHRTRNMPLFISASSCLMVGQIMTYIQNQPLRVRQADNRPDPIINAMPAQANQSGTSPQKAMPIRAAKIMVVYCKAAVNKAEPNPKARVMRTYLHHGHRAQGTGTQAQHRRPPLVRRNAGAQDTDHAHKAQQHRNQTHGITLGATPGKHPESNKQGSGVVQADGCRQRQIGQSQKTQPHGTDPGDITSDMQFPALRSQP</sequence>
<feature type="compositionally biased region" description="Polar residues" evidence="1">
    <location>
        <begin position="233"/>
        <end position="243"/>
    </location>
</feature>
<feature type="region of interest" description="Disordered" evidence="1">
    <location>
        <begin position="182"/>
        <end position="263"/>
    </location>
</feature>
<evidence type="ECO:0000256" key="1">
    <source>
        <dbReference type="SAM" id="MobiDB-lite"/>
    </source>
</evidence>
<evidence type="ECO:0000313" key="2">
    <source>
        <dbReference type="Proteomes" id="UP000095287"/>
    </source>
</evidence>